<evidence type="ECO:0000259" key="5">
    <source>
        <dbReference type="PROSITE" id="PS50987"/>
    </source>
</evidence>
<feature type="domain" description="HTH arsR-type" evidence="5">
    <location>
        <begin position="1"/>
        <end position="93"/>
    </location>
</feature>
<evidence type="ECO:0000313" key="6">
    <source>
        <dbReference type="EMBL" id="QFU74236.1"/>
    </source>
</evidence>
<dbReference type="OrthoDB" id="9793058at2"/>
<dbReference type="NCBIfam" id="NF007528">
    <property type="entry name" value="PRK10141.1"/>
    <property type="match status" value="1"/>
</dbReference>
<dbReference type="InterPro" id="IPR001845">
    <property type="entry name" value="HTH_ArsR_DNA-bd_dom"/>
</dbReference>
<accession>A0A5P9NFG8</accession>
<dbReference type="InterPro" id="IPR036388">
    <property type="entry name" value="WH-like_DNA-bd_sf"/>
</dbReference>
<dbReference type="RefSeq" id="WP_152660349.1">
    <property type="nucleotide sequence ID" value="NZ_CP036422.1"/>
</dbReference>
<dbReference type="PROSITE" id="PS50987">
    <property type="entry name" value="HTH_ARSR_2"/>
    <property type="match status" value="1"/>
</dbReference>
<dbReference type="Pfam" id="PF01022">
    <property type="entry name" value="HTH_5"/>
    <property type="match status" value="1"/>
</dbReference>
<dbReference type="AlphaFoldDB" id="A0A5P9NFG8"/>
<dbReference type="GO" id="GO:0046685">
    <property type="term" value="P:response to arsenic-containing substance"/>
    <property type="evidence" value="ECO:0007669"/>
    <property type="project" value="UniProtKB-KW"/>
</dbReference>
<dbReference type="SUPFAM" id="SSF46785">
    <property type="entry name" value="Winged helix' DNA-binding domain"/>
    <property type="match status" value="1"/>
</dbReference>
<dbReference type="FunFam" id="1.10.10.10:FF:000279">
    <property type="entry name" value="Transcriptional regulator, ArsR family"/>
    <property type="match status" value="1"/>
</dbReference>
<dbReference type="PANTHER" id="PTHR33154:SF18">
    <property type="entry name" value="ARSENICAL RESISTANCE OPERON REPRESSOR"/>
    <property type="match status" value="1"/>
</dbReference>
<gene>
    <name evidence="6" type="ORF">EY643_00445</name>
</gene>
<dbReference type="EMBL" id="CP036422">
    <property type="protein sequence ID" value="QFU74236.1"/>
    <property type="molecule type" value="Genomic_DNA"/>
</dbReference>
<evidence type="ECO:0000256" key="3">
    <source>
        <dbReference type="ARBA" id="ARBA00023125"/>
    </source>
</evidence>
<dbReference type="PANTHER" id="PTHR33154">
    <property type="entry name" value="TRANSCRIPTIONAL REGULATOR, ARSR FAMILY"/>
    <property type="match status" value="1"/>
</dbReference>
<reference evidence="6 7" key="1">
    <citation type="submission" date="2019-02" db="EMBL/GenBank/DDBJ databases">
        <authorList>
            <person name="Li S.-H."/>
        </authorList>
    </citation>
    <scope>NUCLEOTIDE SEQUENCE [LARGE SCALE GENOMIC DNA]</scope>
    <source>
        <strain evidence="6 7">IMCC14385</strain>
    </source>
</reference>
<dbReference type="PRINTS" id="PR00778">
    <property type="entry name" value="HTHARSR"/>
</dbReference>
<dbReference type="KEGG" id="halc:EY643_00445"/>
<keyword evidence="2" id="KW-0805">Transcription regulation</keyword>
<dbReference type="GO" id="GO:0003700">
    <property type="term" value="F:DNA-binding transcription factor activity"/>
    <property type="evidence" value="ECO:0007669"/>
    <property type="project" value="InterPro"/>
</dbReference>
<dbReference type="InterPro" id="IPR051081">
    <property type="entry name" value="HTH_MetalResp_TranReg"/>
</dbReference>
<organism evidence="6 7">
    <name type="scientific">Halioglobus maricola</name>
    <dbReference type="NCBI Taxonomy" id="2601894"/>
    <lineage>
        <taxon>Bacteria</taxon>
        <taxon>Pseudomonadati</taxon>
        <taxon>Pseudomonadota</taxon>
        <taxon>Gammaproteobacteria</taxon>
        <taxon>Cellvibrionales</taxon>
        <taxon>Halieaceae</taxon>
        <taxon>Halioglobus</taxon>
    </lineage>
</organism>
<keyword evidence="4" id="KW-0804">Transcription</keyword>
<keyword evidence="3" id="KW-0238">DNA-binding</keyword>
<dbReference type="Gene3D" id="1.10.10.10">
    <property type="entry name" value="Winged helix-like DNA-binding domain superfamily/Winged helix DNA-binding domain"/>
    <property type="match status" value="1"/>
</dbReference>
<evidence type="ECO:0000313" key="7">
    <source>
        <dbReference type="Proteomes" id="UP000326287"/>
    </source>
</evidence>
<dbReference type="InterPro" id="IPR011991">
    <property type="entry name" value="ArsR-like_HTH"/>
</dbReference>
<sequence length="118" mass="13354">MDPQTLFKCLADETRLKTVLLIRSEDELCVCELTEALEVSQPKVSRHLAQLRDSGLLATRRAGQWIYYSINTELPAWAAAVIETTANHNATLTNRCCKRLEKMGDRPERDQKYCGATV</sequence>
<name>A0A5P9NFG8_9GAMM</name>
<evidence type="ECO:0000256" key="1">
    <source>
        <dbReference type="ARBA" id="ARBA00022849"/>
    </source>
</evidence>
<evidence type="ECO:0000256" key="2">
    <source>
        <dbReference type="ARBA" id="ARBA00023015"/>
    </source>
</evidence>
<dbReference type="Proteomes" id="UP000326287">
    <property type="component" value="Chromosome"/>
</dbReference>
<dbReference type="NCBIfam" id="NF033788">
    <property type="entry name" value="HTH_metalloreg"/>
    <property type="match status" value="1"/>
</dbReference>
<dbReference type="GO" id="GO:0003677">
    <property type="term" value="F:DNA binding"/>
    <property type="evidence" value="ECO:0007669"/>
    <property type="project" value="UniProtKB-KW"/>
</dbReference>
<dbReference type="SMART" id="SM00418">
    <property type="entry name" value="HTH_ARSR"/>
    <property type="match status" value="1"/>
</dbReference>
<proteinExistence type="predicted"/>
<dbReference type="CDD" id="cd00090">
    <property type="entry name" value="HTH_ARSR"/>
    <property type="match status" value="1"/>
</dbReference>
<evidence type="ECO:0000256" key="4">
    <source>
        <dbReference type="ARBA" id="ARBA00023163"/>
    </source>
</evidence>
<keyword evidence="1" id="KW-0059">Arsenical resistance</keyword>
<dbReference type="InterPro" id="IPR036390">
    <property type="entry name" value="WH_DNA-bd_sf"/>
</dbReference>
<protein>
    <submittedName>
        <fullName evidence="6">Metalloregulator ArsR/SmtB family transcription factor</fullName>
    </submittedName>
</protein>
<keyword evidence="7" id="KW-1185">Reference proteome</keyword>